<dbReference type="PANTHER" id="PTHR42693:SF53">
    <property type="entry name" value="ENDO-4-O-SULFATASE"/>
    <property type="match status" value="1"/>
</dbReference>
<dbReference type="KEGG" id="sre:PTSG_06964"/>
<dbReference type="InterPro" id="IPR017850">
    <property type="entry name" value="Alkaline_phosphatase_core_sf"/>
</dbReference>
<dbReference type="InterPro" id="IPR050738">
    <property type="entry name" value="Sulfatase"/>
</dbReference>
<comment type="similarity">
    <text evidence="1">Belongs to the sulfatase family.</text>
</comment>
<dbReference type="RefSeq" id="XP_004992367.1">
    <property type="nucleotide sequence ID" value="XM_004992310.1"/>
</dbReference>
<dbReference type="STRING" id="946362.F2UFB4"/>
<organism evidence="6">
    <name type="scientific">Salpingoeca rosetta (strain ATCC 50818 / BSB-021)</name>
    <dbReference type="NCBI Taxonomy" id="946362"/>
    <lineage>
        <taxon>Eukaryota</taxon>
        <taxon>Choanoflagellata</taxon>
        <taxon>Craspedida</taxon>
        <taxon>Salpingoecidae</taxon>
        <taxon>Salpingoeca</taxon>
    </lineage>
</organism>
<evidence type="ECO:0000259" key="4">
    <source>
        <dbReference type="Pfam" id="PF00884"/>
    </source>
</evidence>
<dbReference type="Pfam" id="PF00884">
    <property type="entry name" value="Sulfatase"/>
    <property type="match status" value="1"/>
</dbReference>
<feature type="chain" id="PRO_5003287444" description="Sulfatase N-terminal domain-containing protein" evidence="3">
    <location>
        <begin position="33"/>
        <end position="496"/>
    </location>
</feature>
<feature type="domain" description="Sulfatase N-terminal" evidence="4">
    <location>
        <begin position="37"/>
        <end position="368"/>
    </location>
</feature>
<accession>F2UFB4</accession>
<dbReference type="EMBL" id="GL832971">
    <property type="protein sequence ID" value="EGD75314.1"/>
    <property type="molecule type" value="Genomic_DNA"/>
</dbReference>
<dbReference type="Proteomes" id="UP000007799">
    <property type="component" value="Unassembled WGS sequence"/>
</dbReference>
<evidence type="ECO:0000313" key="5">
    <source>
        <dbReference type="EMBL" id="EGD75314.1"/>
    </source>
</evidence>
<dbReference type="eggNOG" id="KOG3867">
    <property type="taxonomic scope" value="Eukaryota"/>
</dbReference>
<evidence type="ECO:0000256" key="3">
    <source>
        <dbReference type="SAM" id="SignalP"/>
    </source>
</evidence>
<dbReference type="AlphaFoldDB" id="F2UFB4"/>
<evidence type="ECO:0000313" key="6">
    <source>
        <dbReference type="Proteomes" id="UP000007799"/>
    </source>
</evidence>
<gene>
    <name evidence="5" type="ORF">PTSG_06964</name>
</gene>
<keyword evidence="3" id="KW-0732">Signal</keyword>
<evidence type="ECO:0000256" key="2">
    <source>
        <dbReference type="ARBA" id="ARBA00022801"/>
    </source>
</evidence>
<reference evidence="5" key="1">
    <citation type="submission" date="2009-08" db="EMBL/GenBank/DDBJ databases">
        <title>Annotation of Salpingoeca rosetta.</title>
        <authorList>
            <consortium name="The Broad Institute Genome Sequencing Platform"/>
            <person name="Russ C."/>
            <person name="Cuomo C."/>
            <person name="Burger G."/>
            <person name="Gray M.W."/>
            <person name="Holland P.W.H."/>
            <person name="King N."/>
            <person name="Lang F.B.F."/>
            <person name="Roger A.J."/>
            <person name="Ruiz-Trillo I."/>
            <person name="Young S.K."/>
            <person name="Zeng Q."/>
            <person name="Gargeya S."/>
            <person name="Alvarado L."/>
            <person name="Berlin A."/>
            <person name="Chapman S.B."/>
            <person name="Chen Z."/>
            <person name="Freedman E."/>
            <person name="Gellesch M."/>
            <person name="Goldberg J."/>
            <person name="Griggs A."/>
            <person name="Gujja S."/>
            <person name="Heilman E."/>
            <person name="Heiman D."/>
            <person name="Howarth C."/>
            <person name="Mehta T."/>
            <person name="Neiman D."/>
            <person name="Pearson M."/>
            <person name="Roberts A."/>
            <person name="Saif S."/>
            <person name="Shea T."/>
            <person name="Shenoy N."/>
            <person name="Sisk P."/>
            <person name="Stolte C."/>
            <person name="Sykes S."/>
            <person name="White J."/>
            <person name="Yandava C."/>
            <person name="Haas B."/>
            <person name="Nusbaum C."/>
            <person name="Birren B."/>
        </authorList>
    </citation>
    <scope>NUCLEOTIDE SEQUENCE [LARGE SCALE GENOMIC DNA]</scope>
    <source>
        <strain evidence="5">ATCC 50818</strain>
    </source>
</reference>
<feature type="signal peptide" evidence="3">
    <location>
        <begin position="1"/>
        <end position="32"/>
    </location>
</feature>
<evidence type="ECO:0000256" key="1">
    <source>
        <dbReference type="ARBA" id="ARBA00008779"/>
    </source>
</evidence>
<protein>
    <recommendedName>
        <fullName evidence="4">Sulfatase N-terminal domain-containing protein</fullName>
    </recommendedName>
</protein>
<keyword evidence="6" id="KW-1185">Reference proteome</keyword>
<dbReference type="GeneID" id="16072929"/>
<sequence length="496" mass="54421">MMTTSRAPAFAAAIALLMCCCCSCCWMSGAQAEPAQPNILILLLDDVGADRFTFYGSNVDSSANINELAEKAVVFDAFFAQPICGPSRACLLSGRLTSNTKAYGNGHKRNEDFDESECTLGATFQEAGYRTALFGKAHASAPYLSTYNESCGFGKYAIWARQGPRYHNSTIQTNIGTGDLSEFDALVAAAREVENVGPSRTLDMKNTYHPHLNRELAKAHITASKAEGKPFLIHMPMLLTHGPTPDKEDDPSLPLDMHTEQGGNELFNQRLMVADAVIGDILRHLEVEGMQNDTIVLVTGDNGTPRGYDAVVNGVKTRNGKRHADRAEGTRVPLLVYYPPVLDTAPRTVKSVATLYDILPTLVDAAGVSGYPAGKDEPDGSSFWPLVTGQRKKTGEWAYLFSESRDPHAVVRNRKTIIASDGNVYRERKWYDPVRVSPELVCQRKKIFRRMKRMVFEAWKLDINVTLPGSDTALPPDSCAKIVCNPDTSLPECVYA</sequence>
<dbReference type="SUPFAM" id="SSF53649">
    <property type="entry name" value="Alkaline phosphatase-like"/>
    <property type="match status" value="1"/>
</dbReference>
<name>F2UFB4_SALR5</name>
<dbReference type="OrthoDB" id="96314at2759"/>
<dbReference type="Gene3D" id="3.40.720.10">
    <property type="entry name" value="Alkaline Phosphatase, subunit A"/>
    <property type="match status" value="1"/>
</dbReference>
<dbReference type="GO" id="GO:0004065">
    <property type="term" value="F:arylsulfatase activity"/>
    <property type="evidence" value="ECO:0007669"/>
    <property type="project" value="TreeGrafter"/>
</dbReference>
<dbReference type="InterPro" id="IPR000917">
    <property type="entry name" value="Sulfatase_N"/>
</dbReference>
<dbReference type="InParanoid" id="F2UFB4"/>
<dbReference type="PANTHER" id="PTHR42693">
    <property type="entry name" value="ARYLSULFATASE FAMILY MEMBER"/>
    <property type="match status" value="1"/>
</dbReference>
<keyword evidence="2" id="KW-0378">Hydrolase</keyword>
<proteinExistence type="inferred from homology"/>